<proteinExistence type="inferred from homology"/>
<name>A0A0H2MGU4_VARPD</name>
<dbReference type="CDD" id="cd13603">
    <property type="entry name" value="PBP2_TRAP_Siap_TeaA_like"/>
    <property type="match status" value="1"/>
</dbReference>
<evidence type="ECO:0000313" key="6">
    <source>
        <dbReference type="Proteomes" id="UP000035170"/>
    </source>
</evidence>
<dbReference type="NCBIfam" id="NF037995">
    <property type="entry name" value="TRAP_S1"/>
    <property type="match status" value="1"/>
</dbReference>
<dbReference type="PATRIC" id="fig|34073.19.peg.2804"/>
<dbReference type="Pfam" id="PF03480">
    <property type="entry name" value="DctP"/>
    <property type="match status" value="1"/>
</dbReference>
<dbReference type="InterPro" id="IPR018389">
    <property type="entry name" value="DctP_fam"/>
</dbReference>
<dbReference type="AlphaFoldDB" id="A0A0H2MGU4"/>
<dbReference type="PANTHER" id="PTHR33376">
    <property type="match status" value="1"/>
</dbReference>
<dbReference type="Gene3D" id="3.40.190.170">
    <property type="entry name" value="Bacterial extracellular solute-binding protein, family 7"/>
    <property type="match status" value="1"/>
</dbReference>
<dbReference type="PANTHER" id="PTHR33376:SF7">
    <property type="entry name" value="C4-DICARBOXYLATE-BINDING PROTEIN DCTB"/>
    <property type="match status" value="1"/>
</dbReference>
<dbReference type="EMBL" id="JZWI01000013">
    <property type="protein sequence ID" value="KLN56045.1"/>
    <property type="molecule type" value="Genomic_DNA"/>
</dbReference>
<dbReference type="InterPro" id="IPR004682">
    <property type="entry name" value="TRAP_DctP"/>
</dbReference>
<dbReference type="GO" id="GO:0030288">
    <property type="term" value="C:outer membrane-bounded periplasmic space"/>
    <property type="evidence" value="ECO:0007669"/>
    <property type="project" value="InterPro"/>
</dbReference>
<comment type="caution">
    <text evidence="5">The sequence shown here is derived from an EMBL/GenBank/DDBJ whole genome shotgun (WGS) entry which is preliminary data.</text>
</comment>
<protein>
    <submittedName>
        <fullName evidence="5">2,3-diketo-L-gulonate-binding periplasmic protein YiaO</fullName>
    </submittedName>
</protein>
<organism evidence="5 6">
    <name type="scientific">Variovorax paradoxus</name>
    <dbReference type="NCBI Taxonomy" id="34073"/>
    <lineage>
        <taxon>Bacteria</taxon>
        <taxon>Pseudomonadati</taxon>
        <taxon>Pseudomonadota</taxon>
        <taxon>Betaproteobacteria</taxon>
        <taxon>Burkholderiales</taxon>
        <taxon>Comamonadaceae</taxon>
        <taxon>Variovorax</taxon>
    </lineage>
</organism>
<feature type="signal peptide" evidence="4">
    <location>
        <begin position="1"/>
        <end position="23"/>
    </location>
</feature>
<dbReference type="Proteomes" id="UP000035170">
    <property type="component" value="Unassembled WGS sequence"/>
</dbReference>
<dbReference type="NCBIfam" id="TIGR00787">
    <property type="entry name" value="dctP"/>
    <property type="match status" value="1"/>
</dbReference>
<keyword evidence="6" id="KW-1185">Reference proteome</keyword>
<keyword evidence="2" id="KW-0813">Transport</keyword>
<gene>
    <name evidence="5" type="primary">yiaO5</name>
    <name evidence="5" type="ORF">VPARA_27260</name>
</gene>
<dbReference type="GO" id="GO:0055085">
    <property type="term" value="P:transmembrane transport"/>
    <property type="evidence" value="ECO:0007669"/>
    <property type="project" value="InterPro"/>
</dbReference>
<sequence>MKKALLLLAATWGFAALAPAAHADPVVLSLVHAATTSHPAHLAALQFAKRVEERTHGQVRTEIFPASQLGSENELLQKVRLGAVDMDVTSMNYLIKYEKAFSVVVMPYLFDSYAHAHRVLDGPAMKWLAPLAEKQGFVILSNWEWGFRNITNNKRPINVPEDVRGLRVRVPPVAELEATMQALGAQVSKVGFKELPQALSQGLVDGQENPLNVIYYNKLYEVQKHLALTRHVYYNTLHLMSTRTWAKLTPAEQAIVREESKAAGDGMRRKIIAEEEELIAKMVAAGVKVTRPDAAPFRAATQGAREKIRRFAGDENVRTFLKMVDAERRQ</sequence>
<comment type="similarity">
    <text evidence="1">Belongs to the bacterial solute-binding protein 7 family.</text>
</comment>
<evidence type="ECO:0000256" key="2">
    <source>
        <dbReference type="ARBA" id="ARBA00022448"/>
    </source>
</evidence>
<dbReference type="RefSeq" id="WP_047784903.1">
    <property type="nucleotide sequence ID" value="NZ_JZWI01000013.1"/>
</dbReference>
<accession>A0A0H2MGU4</accession>
<keyword evidence="3 4" id="KW-0732">Signal</keyword>
<dbReference type="InterPro" id="IPR038404">
    <property type="entry name" value="TRAP_DctP_sf"/>
</dbReference>
<reference evidence="5 6" key="1">
    <citation type="submission" date="2015-03" db="EMBL/GenBank/DDBJ databases">
        <title>Genome sequence of Variovorax paradoxus TBEA6.</title>
        <authorList>
            <person name="Poehlein A."/>
            <person name="Schuldes J."/>
            <person name="Wuebbeler J.H."/>
            <person name="Hiessl S."/>
            <person name="Steinbuechel A."/>
            <person name="Daniel R."/>
        </authorList>
    </citation>
    <scope>NUCLEOTIDE SEQUENCE [LARGE SCALE GENOMIC DNA]</scope>
    <source>
        <strain evidence="5 6">TBEA6</strain>
    </source>
</reference>
<evidence type="ECO:0000313" key="5">
    <source>
        <dbReference type="EMBL" id="KLN56045.1"/>
    </source>
</evidence>
<evidence type="ECO:0000256" key="3">
    <source>
        <dbReference type="ARBA" id="ARBA00022729"/>
    </source>
</evidence>
<evidence type="ECO:0000256" key="4">
    <source>
        <dbReference type="SAM" id="SignalP"/>
    </source>
</evidence>
<dbReference type="PIRSF" id="PIRSF006470">
    <property type="entry name" value="DctB"/>
    <property type="match status" value="1"/>
</dbReference>
<evidence type="ECO:0000256" key="1">
    <source>
        <dbReference type="ARBA" id="ARBA00009023"/>
    </source>
</evidence>
<feature type="chain" id="PRO_5002596885" evidence="4">
    <location>
        <begin position="24"/>
        <end position="330"/>
    </location>
</feature>